<evidence type="ECO:0000256" key="3">
    <source>
        <dbReference type="ARBA" id="ARBA00011952"/>
    </source>
</evidence>
<evidence type="ECO:0000256" key="2">
    <source>
        <dbReference type="ARBA" id="ARBA00006542"/>
    </source>
</evidence>
<dbReference type="GO" id="GO:0006096">
    <property type="term" value="P:glycolytic process"/>
    <property type="evidence" value="ECO:0007669"/>
    <property type="project" value="UniProtKB-UniPathway"/>
</dbReference>
<accession>A0A424YRZ7</accession>
<dbReference type="Proteomes" id="UP000284763">
    <property type="component" value="Unassembled WGS sequence"/>
</dbReference>
<comment type="catalytic activity">
    <reaction evidence="6">
        <text>alpha-D-glucose 6-phosphate = beta-D-fructose 6-phosphate</text>
        <dbReference type="Rhea" id="RHEA:11816"/>
        <dbReference type="ChEBI" id="CHEBI:57634"/>
        <dbReference type="ChEBI" id="CHEBI:58225"/>
        <dbReference type="EC" id="5.3.1.9"/>
    </reaction>
</comment>
<keyword evidence="5" id="KW-0324">Glycolysis</keyword>
<dbReference type="AlphaFoldDB" id="A0A424YRZ7"/>
<evidence type="ECO:0000256" key="4">
    <source>
        <dbReference type="ARBA" id="ARBA00022432"/>
    </source>
</evidence>
<dbReference type="Pfam" id="PF06560">
    <property type="entry name" value="GPI"/>
    <property type="match status" value="1"/>
</dbReference>
<dbReference type="Gene3D" id="2.60.120.10">
    <property type="entry name" value="Jelly Rolls"/>
    <property type="match status" value="1"/>
</dbReference>
<keyword evidence="4" id="KW-0312">Gluconeogenesis</keyword>
<dbReference type="CDD" id="cd02218">
    <property type="entry name" value="cupin_PGI"/>
    <property type="match status" value="1"/>
</dbReference>
<feature type="domain" description="Glucose-6-phosphate isomerase prokaryote" evidence="7">
    <location>
        <begin position="20"/>
        <end position="165"/>
    </location>
</feature>
<comment type="caution">
    <text evidence="8">The sequence shown here is derived from an EMBL/GenBank/DDBJ whole genome shotgun (WGS) entry which is preliminary data.</text>
</comment>
<comment type="pathway">
    <text evidence="1">Carbohydrate degradation; glycolysis; D-glyceraldehyde 3-phosphate and glycerone phosphate from D-glucose: step 2/4.</text>
</comment>
<reference evidence="8 9" key="1">
    <citation type="submission" date="2018-08" db="EMBL/GenBank/DDBJ databases">
        <title>The metabolism and importance of syntrophic acetate oxidation coupled to methane or sulfide production in haloalkaline environments.</title>
        <authorList>
            <person name="Timmers P.H.A."/>
            <person name="Vavourakis C.D."/>
            <person name="Sorokin D.Y."/>
            <person name="Sinninghe Damste J.S."/>
            <person name="Muyzer G."/>
            <person name="Stams A.J.M."/>
            <person name="Plugge C.M."/>
        </authorList>
    </citation>
    <scope>NUCLEOTIDE SEQUENCE [LARGE SCALE GENOMIC DNA]</scope>
    <source>
        <strain evidence="8">MSAO_Arc3</strain>
    </source>
</reference>
<evidence type="ECO:0000313" key="9">
    <source>
        <dbReference type="Proteomes" id="UP000284763"/>
    </source>
</evidence>
<dbReference type="InterPro" id="IPR014710">
    <property type="entry name" value="RmlC-like_jellyroll"/>
</dbReference>
<evidence type="ECO:0000256" key="6">
    <source>
        <dbReference type="ARBA" id="ARBA00029321"/>
    </source>
</evidence>
<dbReference type="EC" id="5.3.1.9" evidence="3"/>
<comment type="similarity">
    <text evidence="2">Belongs to the archaeal-type GPI family.</text>
</comment>
<evidence type="ECO:0000256" key="5">
    <source>
        <dbReference type="ARBA" id="ARBA00023152"/>
    </source>
</evidence>
<keyword evidence="8" id="KW-0413">Isomerase</keyword>
<dbReference type="InterPro" id="IPR010551">
    <property type="entry name" value="G6P_isomerase_prok"/>
</dbReference>
<dbReference type="InterPro" id="IPR011051">
    <property type="entry name" value="RmlC_Cupin_sf"/>
</dbReference>
<dbReference type="GO" id="GO:0004347">
    <property type="term" value="F:glucose-6-phosphate isomerase activity"/>
    <property type="evidence" value="ECO:0007669"/>
    <property type="project" value="UniProtKB-EC"/>
</dbReference>
<dbReference type="GO" id="GO:0006094">
    <property type="term" value="P:gluconeogenesis"/>
    <property type="evidence" value="ECO:0007669"/>
    <property type="project" value="UniProtKB-KW"/>
</dbReference>
<evidence type="ECO:0000259" key="7">
    <source>
        <dbReference type="Pfam" id="PF06560"/>
    </source>
</evidence>
<dbReference type="UniPathway" id="UPA00109">
    <property type="reaction ID" value="UER00181"/>
</dbReference>
<feature type="non-terminal residue" evidence="8">
    <location>
        <position position="165"/>
    </location>
</feature>
<dbReference type="SUPFAM" id="SSF51182">
    <property type="entry name" value="RmlC-like cupins"/>
    <property type="match status" value="1"/>
</dbReference>
<dbReference type="GO" id="GO:0005737">
    <property type="term" value="C:cytoplasm"/>
    <property type="evidence" value="ECO:0007669"/>
    <property type="project" value="InterPro"/>
</dbReference>
<evidence type="ECO:0000313" key="8">
    <source>
        <dbReference type="EMBL" id="RQD81618.1"/>
    </source>
</evidence>
<sequence>MSIKFDLIGDNEPDIRMLYDIKDVVHDLEWLKSTPDKELYYMYRDLYHNEEEHLIIQNNQLRYDITVIPPYIMGNEYVKTAGHYHPSVPDTKITYPEVYQVLEGKATYILQKRVDDYFDKVIEDNIQINAHQGDVVIVPPGYGHVTLNRSTTTLRMANWVCSQFS</sequence>
<proteinExistence type="inferred from homology"/>
<dbReference type="EMBL" id="QZAB01000503">
    <property type="protein sequence ID" value="RQD81618.1"/>
    <property type="molecule type" value="Genomic_DNA"/>
</dbReference>
<organism evidence="8 9">
    <name type="scientific">Methanosalsum natronophilum</name>
    <dbReference type="NCBI Taxonomy" id="768733"/>
    <lineage>
        <taxon>Archaea</taxon>
        <taxon>Methanobacteriati</taxon>
        <taxon>Methanobacteriota</taxon>
        <taxon>Stenosarchaea group</taxon>
        <taxon>Methanomicrobia</taxon>
        <taxon>Methanosarcinales</taxon>
        <taxon>Methanosarcinaceae</taxon>
        <taxon>Methanosalsum</taxon>
    </lineage>
</organism>
<evidence type="ECO:0000256" key="1">
    <source>
        <dbReference type="ARBA" id="ARBA00004926"/>
    </source>
</evidence>
<protein>
    <recommendedName>
        <fullName evidence="3">glucose-6-phosphate isomerase</fullName>
        <ecNumber evidence="3">5.3.1.9</ecNumber>
    </recommendedName>
</protein>
<gene>
    <name evidence="8" type="ORF">D5R95_07975</name>
</gene>
<name>A0A424YRZ7_9EURY</name>